<feature type="transmembrane region" description="Helical" evidence="8">
    <location>
        <begin position="437"/>
        <end position="455"/>
    </location>
</feature>
<dbReference type="PANTHER" id="PTHR48022:SF43">
    <property type="entry name" value="QUINATE TRANSPORTER, PUTATIVE (AFU_ORTHOLOGUE AFUA_1G16230)-RELATED"/>
    <property type="match status" value="1"/>
</dbReference>
<feature type="transmembrane region" description="Helical" evidence="8">
    <location>
        <begin position="120"/>
        <end position="137"/>
    </location>
</feature>
<sequence length="519" mass="58207">MTNQFPEVEREVEREVSVTSSASAEMRTVTTNWFYVFSVVVISCGSIPKGYDEGGFASASGLKSFMDDFGLVRGRWTDDPSLLAARRATVSSLGVLGAAMGAAMAIYITDVVGRLRTWQIFTLLWMTGFFTAAFASGNVDLLLFARIWGGVGAGGLTVVAPLYLSEIAKARNRGMIVSVYMVFLLTTLMLGFFISYAARKTMDQNREQYRVVLAVPQIPVGISLACSMFLSDTPRWLAFKNRHEEALVALAKLRNTSTDDQNVQREFREMQEEVVSKNLILANTSTWAIIKVTTVPTYRSRFLLGLAMQTFAQWSGGNGITYYIPEIFRYAGITSNRALINAGGYGATKLVFTMIFMWRLIDYFGRRRCFMAGLAIQCVTHIYMAVYMALWRRDHSPAASGAAIASVFIYAMGWSIGLCTVQYLYGTEILPTRVRGVCYAVNMMIHWLFQFAVVRTTPQLFREFDVWGAYVFWALVCFIGLFVLGVWAPETKGIALERMGELFEGPWYKCGKAKIRYHQ</sequence>
<accession>A0ABQ0CX06</accession>
<gene>
    <name evidence="10" type="primary">g6211</name>
    <name evidence="10" type="ORF">EsDP_00006211</name>
</gene>
<dbReference type="EMBL" id="BAAFGZ010000338">
    <property type="protein sequence ID" value="GAB0137961.1"/>
    <property type="molecule type" value="Genomic_DNA"/>
</dbReference>
<dbReference type="SUPFAM" id="SSF103473">
    <property type="entry name" value="MFS general substrate transporter"/>
    <property type="match status" value="1"/>
</dbReference>
<comment type="caution">
    <text evidence="10">The sequence shown here is derived from an EMBL/GenBank/DDBJ whole genome shotgun (WGS) entry which is preliminary data.</text>
</comment>
<evidence type="ECO:0000256" key="1">
    <source>
        <dbReference type="ARBA" id="ARBA00004141"/>
    </source>
</evidence>
<feature type="domain" description="Major facilitator superfamily (MFS) profile" evidence="9">
    <location>
        <begin position="38"/>
        <end position="492"/>
    </location>
</feature>
<feature type="transmembrane region" description="Helical" evidence="8">
    <location>
        <begin position="369"/>
        <end position="390"/>
    </location>
</feature>
<protein>
    <recommendedName>
        <fullName evidence="9">Major facilitator superfamily (MFS) profile domain-containing protein</fullName>
    </recommendedName>
</protein>
<dbReference type="NCBIfam" id="TIGR00879">
    <property type="entry name" value="SP"/>
    <property type="match status" value="1"/>
</dbReference>
<dbReference type="InterPro" id="IPR020846">
    <property type="entry name" value="MFS_dom"/>
</dbReference>
<evidence type="ECO:0000259" key="9">
    <source>
        <dbReference type="PROSITE" id="PS50850"/>
    </source>
</evidence>
<feature type="transmembrane region" description="Helical" evidence="8">
    <location>
        <begin position="402"/>
        <end position="425"/>
    </location>
</feature>
<keyword evidence="4 8" id="KW-0812">Transmembrane</keyword>
<feature type="transmembrane region" description="Helical" evidence="8">
    <location>
        <begin position="143"/>
        <end position="164"/>
    </location>
</feature>
<keyword evidence="5 8" id="KW-1133">Transmembrane helix</keyword>
<evidence type="ECO:0000313" key="11">
    <source>
        <dbReference type="Proteomes" id="UP001562357"/>
    </source>
</evidence>
<organism evidence="10 11">
    <name type="scientific">Epichloe bromicola</name>
    <dbReference type="NCBI Taxonomy" id="79588"/>
    <lineage>
        <taxon>Eukaryota</taxon>
        <taxon>Fungi</taxon>
        <taxon>Dikarya</taxon>
        <taxon>Ascomycota</taxon>
        <taxon>Pezizomycotina</taxon>
        <taxon>Sordariomycetes</taxon>
        <taxon>Hypocreomycetidae</taxon>
        <taxon>Hypocreales</taxon>
        <taxon>Clavicipitaceae</taxon>
        <taxon>Epichloe</taxon>
    </lineage>
</organism>
<dbReference type="InterPro" id="IPR050360">
    <property type="entry name" value="MFS_Sugar_Transporters"/>
</dbReference>
<feature type="transmembrane region" description="Helical" evidence="8">
    <location>
        <begin position="88"/>
        <end position="108"/>
    </location>
</feature>
<evidence type="ECO:0000256" key="8">
    <source>
        <dbReference type="SAM" id="Phobius"/>
    </source>
</evidence>
<dbReference type="PRINTS" id="PR00171">
    <property type="entry name" value="SUGRTRNSPORT"/>
</dbReference>
<keyword evidence="3 7" id="KW-0813">Transport</keyword>
<dbReference type="PROSITE" id="PS50850">
    <property type="entry name" value="MFS"/>
    <property type="match status" value="1"/>
</dbReference>
<reference evidence="11" key="1">
    <citation type="submission" date="2024-06" db="EMBL/GenBank/DDBJ databases">
        <title>Draft Genome Sequences of Epichloe bromicola Strains Isolated from Elymus ciliaris.</title>
        <authorList>
            <consortium name="Epichloe bromicola genome sequencing consortium"/>
            <person name="Miura A."/>
            <person name="Imano S."/>
            <person name="Ashida A."/>
            <person name="Sato I."/>
            <person name="Chiba S."/>
            <person name="Tanaka A."/>
            <person name="Camagna M."/>
            <person name="Takemoto D."/>
        </authorList>
    </citation>
    <scope>NUCLEOTIDE SEQUENCE [LARGE SCALE GENOMIC DNA]</scope>
    <source>
        <strain evidence="11">DP</strain>
    </source>
</reference>
<evidence type="ECO:0000256" key="2">
    <source>
        <dbReference type="ARBA" id="ARBA00010992"/>
    </source>
</evidence>
<comment type="subcellular location">
    <subcellularLocation>
        <location evidence="1">Membrane</location>
        <topology evidence="1">Multi-pass membrane protein</topology>
    </subcellularLocation>
</comment>
<name>A0ABQ0CX06_9HYPO</name>
<evidence type="ECO:0000256" key="5">
    <source>
        <dbReference type="ARBA" id="ARBA00022989"/>
    </source>
</evidence>
<evidence type="ECO:0000256" key="3">
    <source>
        <dbReference type="ARBA" id="ARBA00022448"/>
    </source>
</evidence>
<keyword evidence="6 8" id="KW-0472">Membrane</keyword>
<dbReference type="Gene3D" id="1.20.1250.20">
    <property type="entry name" value="MFS general substrate transporter like domains"/>
    <property type="match status" value="1"/>
</dbReference>
<dbReference type="InterPro" id="IPR036259">
    <property type="entry name" value="MFS_trans_sf"/>
</dbReference>
<dbReference type="InterPro" id="IPR003663">
    <property type="entry name" value="Sugar/inositol_transpt"/>
</dbReference>
<feature type="transmembrane region" description="Helical" evidence="8">
    <location>
        <begin position="467"/>
        <end position="488"/>
    </location>
</feature>
<comment type="similarity">
    <text evidence="2 7">Belongs to the major facilitator superfamily. Sugar transporter (TC 2.A.1.1) family.</text>
</comment>
<dbReference type="PANTHER" id="PTHR48022">
    <property type="entry name" value="PLASTIDIC GLUCOSE TRANSPORTER 4"/>
    <property type="match status" value="1"/>
</dbReference>
<feature type="transmembrane region" description="Helical" evidence="8">
    <location>
        <begin position="176"/>
        <end position="197"/>
    </location>
</feature>
<evidence type="ECO:0000256" key="6">
    <source>
        <dbReference type="ARBA" id="ARBA00023136"/>
    </source>
</evidence>
<evidence type="ECO:0000313" key="10">
    <source>
        <dbReference type="EMBL" id="GAB0137961.1"/>
    </source>
</evidence>
<dbReference type="Proteomes" id="UP001562357">
    <property type="component" value="Unassembled WGS sequence"/>
</dbReference>
<proteinExistence type="inferred from homology"/>
<evidence type="ECO:0000256" key="7">
    <source>
        <dbReference type="RuleBase" id="RU003346"/>
    </source>
</evidence>
<evidence type="ECO:0000256" key="4">
    <source>
        <dbReference type="ARBA" id="ARBA00022692"/>
    </source>
</evidence>
<dbReference type="InterPro" id="IPR005828">
    <property type="entry name" value="MFS_sugar_transport-like"/>
</dbReference>
<keyword evidence="11" id="KW-1185">Reference proteome</keyword>
<dbReference type="Pfam" id="PF00083">
    <property type="entry name" value="Sugar_tr"/>
    <property type="match status" value="1"/>
</dbReference>